<evidence type="ECO:0000313" key="2">
    <source>
        <dbReference type="EMBL" id="EYC16329.1"/>
    </source>
</evidence>
<protein>
    <recommendedName>
        <fullName evidence="4">Serpentine receptor class gamma</fullName>
    </recommendedName>
</protein>
<sequence length="312" mass="35879">MSSPDISLPLQLFVGTARTYTSLWYIFISTSSIFLHTMFILGTRKLCGWKSNFSFLLLIIVSTLSILRFIIELIAGITAFFYMDWMKYQILWIGLGSLARAPYFGLIMVNISMSIHRISYTALPIKAVNYFNKTILKIILVAILVFFLTFAVMLNTALTGIIWVDSLMTYTIINNHNHDTLVLSRVLYSLNSICNYAVGLINFVAYSLMFALLFRRRLISFKHNRELKMTLQASCMVACEMMFFLYWEFTHLGQDNVVDILVSETTELLFFDILILPYLIFNRNIHSQLKAIMPSNSTHAFSPSIRVISHIS</sequence>
<feature type="transmembrane region" description="Helical" evidence="1">
    <location>
        <begin position="196"/>
        <end position="215"/>
    </location>
</feature>
<feature type="transmembrane region" description="Helical" evidence="1">
    <location>
        <begin position="23"/>
        <end position="43"/>
    </location>
</feature>
<accession>A0A016ULQ4</accession>
<proteinExistence type="predicted"/>
<evidence type="ECO:0008006" key="4">
    <source>
        <dbReference type="Google" id="ProtNLM"/>
    </source>
</evidence>
<reference evidence="3" key="1">
    <citation type="journal article" date="2015" name="Nat. Genet.">
        <title>The genome and transcriptome of the zoonotic hookworm Ancylostoma ceylanicum identify infection-specific gene families.</title>
        <authorList>
            <person name="Schwarz E.M."/>
            <person name="Hu Y."/>
            <person name="Antoshechkin I."/>
            <person name="Miller M.M."/>
            <person name="Sternberg P.W."/>
            <person name="Aroian R.V."/>
        </authorList>
    </citation>
    <scope>NUCLEOTIDE SEQUENCE</scope>
    <source>
        <strain evidence="3">HY135</strain>
    </source>
</reference>
<feature type="transmembrane region" description="Helical" evidence="1">
    <location>
        <begin position="267"/>
        <end position="285"/>
    </location>
</feature>
<evidence type="ECO:0000313" key="3">
    <source>
        <dbReference type="Proteomes" id="UP000024635"/>
    </source>
</evidence>
<keyword evidence="3" id="KW-1185">Reference proteome</keyword>
<keyword evidence="1" id="KW-1133">Transmembrane helix</keyword>
<organism evidence="2 3">
    <name type="scientific">Ancylostoma ceylanicum</name>
    <dbReference type="NCBI Taxonomy" id="53326"/>
    <lineage>
        <taxon>Eukaryota</taxon>
        <taxon>Metazoa</taxon>
        <taxon>Ecdysozoa</taxon>
        <taxon>Nematoda</taxon>
        <taxon>Chromadorea</taxon>
        <taxon>Rhabditida</taxon>
        <taxon>Rhabditina</taxon>
        <taxon>Rhabditomorpha</taxon>
        <taxon>Strongyloidea</taxon>
        <taxon>Ancylostomatidae</taxon>
        <taxon>Ancylostomatinae</taxon>
        <taxon>Ancylostoma</taxon>
    </lineage>
</organism>
<feature type="transmembrane region" description="Helical" evidence="1">
    <location>
        <begin position="135"/>
        <end position="164"/>
    </location>
</feature>
<feature type="transmembrane region" description="Helical" evidence="1">
    <location>
        <begin position="55"/>
        <end position="83"/>
    </location>
</feature>
<dbReference type="Proteomes" id="UP000024635">
    <property type="component" value="Unassembled WGS sequence"/>
</dbReference>
<dbReference type="EMBL" id="JARK01001370">
    <property type="protein sequence ID" value="EYC16329.1"/>
    <property type="molecule type" value="Genomic_DNA"/>
</dbReference>
<keyword evidence="1" id="KW-0812">Transmembrane</keyword>
<gene>
    <name evidence="2" type="primary">Acey_s0034.g2935</name>
    <name evidence="2" type="ORF">Y032_0034g2935</name>
</gene>
<dbReference type="AlphaFoldDB" id="A0A016ULQ4"/>
<comment type="caution">
    <text evidence="2">The sequence shown here is derived from an EMBL/GenBank/DDBJ whole genome shotgun (WGS) entry which is preliminary data.</text>
</comment>
<evidence type="ECO:0000256" key="1">
    <source>
        <dbReference type="SAM" id="Phobius"/>
    </source>
</evidence>
<name>A0A016ULQ4_9BILA</name>
<feature type="transmembrane region" description="Helical" evidence="1">
    <location>
        <begin position="227"/>
        <end position="247"/>
    </location>
</feature>
<dbReference type="OrthoDB" id="5821374at2759"/>
<keyword evidence="1" id="KW-0472">Membrane</keyword>